<feature type="domain" description="RING-type" evidence="6">
    <location>
        <begin position="54"/>
        <end position="93"/>
    </location>
</feature>
<dbReference type="EMBL" id="CAJNOV010017416">
    <property type="protein sequence ID" value="CAF1607308.1"/>
    <property type="molecule type" value="Genomic_DNA"/>
</dbReference>
<dbReference type="Proteomes" id="UP000663824">
    <property type="component" value="Unassembled WGS sequence"/>
</dbReference>
<protein>
    <recommendedName>
        <fullName evidence="6">RING-type domain-containing protein</fullName>
    </recommendedName>
</protein>
<evidence type="ECO:0000256" key="2">
    <source>
        <dbReference type="ARBA" id="ARBA00022771"/>
    </source>
</evidence>
<evidence type="ECO:0000256" key="1">
    <source>
        <dbReference type="ARBA" id="ARBA00022723"/>
    </source>
</evidence>
<feature type="compositionally biased region" description="Polar residues" evidence="5">
    <location>
        <begin position="239"/>
        <end position="251"/>
    </location>
</feature>
<dbReference type="AlphaFoldDB" id="A0A816N6U7"/>
<evidence type="ECO:0000313" key="7">
    <source>
        <dbReference type="EMBL" id="CAF1274908.1"/>
    </source>
</evidence>
<dbReference type="SMART" id="SM00184">
    <property type="entry name" value="RING"/>
    <property type="match status" value="1"/>
</dbReference>
<gene>
    <name evidence="8" type="ORF">CJN711_LOCUS36040</name>
    <name evidence="7" type="ORF">KQP761_LOCUS3480</name>
    <name evidence="11" type="ORF">MBJ925_LOCUS37540</name>
    <name evidence="10" type="ORF">WKI299_LOCUS11457</name>
    <name evidence="9" type="ORF">XDN619_LOCUS4552</name>
</gene>
<dbReference type="Gene3D" id="3.30.40.10">
    <property type="entry name" value="Zinc/RING finger domain, C3HC4 (zinc finger)"/>
    <property type="match status" value="1"/>
</dbReference>
<dbReference type="Proteomes" id="UP000663855">
    <property type="component" value="Unassembled WGS sequence"/>
</dbReference>
<dbReference type="EMBL" id="CAJNRE010020885">
    <property type="protein sequence ID" value="CAF2244701.1"/>
    <property type="molecule type" value="Genomic_DNA"/>
</dbReference>
<keyword evidence="3" id="KW-0862">Zinc</keyword>
<evidence type="ECO:0000313" key="9">
    <source>
        <dbReference type="EMBL" id="CAF2025951.1"/>
    </source>
</evidence>
<dbReference type="Proteomes" id="UP000663834">
    <property type="component" value="Unassembled WGS sequence"/>
</dbReference>
<reference evidence="9" key="1">
    <citation type="submission" date="2021-02" db="EMBL/GenBank/DDBJ databases">
        <authorList>
            <person name="Nowell W R."/>
        </authorList>
    </citation>
    <scope>NUCLEOTIDE SEQUENCE</scope>
</reference>
<dbReference type="InterPro" id="IPR001841">
    <property type="entry name" value="Znf_RING"/>
</dbReference>
<organism evidence="9 12">
    <name type="scientific">Rotaria magnacalcarata</name>
    <dbReference type="NCBI Taxonomy" id="392030"/>
    <lineage>
        <taxon>Eukaryota</taxon>
        <taxon>Metazoa</taxon>
        <taxon>Spiralia</taxon>
        <taxon>Gnathifera</taxon>
        <taxon>Rotifera</taxon>
        <taxon>Eurotatoria</taxon>
        <taxon>Bdelloidea</taxon>
        <taxon>Philodinida</taxon>
        <taxon>Philodinidae</taxon>
        <taxon>Rotaria</taxon>
    </lineage>
</organism>
<evidence type="ECO:0000313" key="12">
    <source>
        <dbReference type="Proteomes" id="UP000663887"/>
    </source>
</evidence>
<dbReference type="InterPro" id="IPR017907">
    <property type="entry name" value="Znf_RING_CS"/>
</dbReference>
<name>A0A816N6U7_9BILA</name>
<dbReference type="InterPro" id="IPR027370">
    <property type="entry name" value="Znf-RING_euk"/>
</dbReference>
<dbReference type="OrthoDB" id="426657at2759"/>
<feature type="compositionally biased region" description="Polar residues" evidence="5">
    <location>
        <begin position="276"/>
        <end position="290"/>
    </location>
</feature>
<dbReference type="EMBL" id="CAJNOW010000405">
    <property type="protein sequence ID" value="CAF1274908.1"/>
    <property type="molecule type" value="Genomic_DNA"/>
</dbReference>
<dbReference type="PROSITE" id="PS00518">
    <property type="entry name" value="ZF_RING_1"/>
    <property type="match status" value="1"/>
</dbReference>
<dbReference type="Pfam" id="PF13445">
    <property type="entry name" value="zf-RING_UBOX"/>
    <property type="match status" value="1"/>
</dbReference>
<keyword evidence="1" id="KW-0479">Metal-binding</keyword>
<evidence type="ECO:0000256" key="5">
    <source>
        <dbReference type="SAM" id="MobiDB-lite"/>
    </source>
</evidence>
<evidence type="ECO:0000256" key="3">
    <source>
        <dbReference type="ARBA" id="ARBA00022833"/>
    </source>
</evidence>
<dbReference type="Proteomes" id="UP000663887">
    <property type="component" value="Unassembled WGS sequence"/>
</dbReference>
<dbReference type="InterPro" id="IPR013083">
    <property type="entry name" value="Znf_RING/FYVE/PHD"/>
</dbReference>
<dbReference type="GO" id="GO:0008270">
    <property type="term" value="F:zinc ion binding"/>
    <property type="evidence" value="ECO:0007669"/>
    <property type="project" value="UniProtKB-KW"/>
</dbReference>
<accession>A0A816N6U7</accession>
<proteinExistence type="predicted"/>
<evidence type="ECO:0000313" key="8">
    <source>
        <dbReference type="EMBL" id="CAF1607308.1"/>
    </source>
</evidence>
<evidence type="ECO:0000313" key="11">
    <source>
        <dbReference type="EMBL" id="CAF2244701.1"/>
    </source>
</evidence>
<comment type="caution">
    <text evidence="9">The sequence shown here is derived from an EMBL/GenBank/DDBJ whole genome shotgun (WGS) entry which is preliminary data.</text>
</comment>
<evidence type="ECO:0000259" key="6">
    <source>
        <dbReference type="PROSITE" id="PS50089"/>
    </source>
</evidence>
<dbReference type="Proteomes" id="UP000663856">
    <property type="component" value="Unassembled WGS sequence"/>
</dbReference>
<keyword evidence="2 4" id="KW-0863">Zinc-finger</keyword>
<evidence type="ECO:0000313" key="10">
    <source>
        <dbReference type="EMBL" id="CAF2057530.1"/>
    </source>
</evidence>
<dbReference type="EMBL" id="CAJNRF010004221">
    <property type="protein sequence ID" value="CAF2057530.1"/>
    <property type="molecule type" value="Genomic_DNA"/>
</dbReference>
<sequence length="571" mass="65794">MNELLTDTQRFRSYSHGQITHNANHRRNSSTHSIDIFNLIVPTNTNSTLSHLICSICSLPMMKPTILPCQHSFCFKCIQSSQQTRSSSVPIHSNHCLLSSINQTIVIKCQKCSQIHNIKSLSDLEENQSIKLLINTLSCEQCHQLYSSNQLDTCSHCFGVICPKCYQEHVQNHQNNLAKNRNLYRIVSTDETININMITNSVEKDQNKNSQIFKPRTLNTEEKYVMNSTRPTIVIGNSQIENSDPSQINSNTKKKSNNPFRKIMNPSRHRRLPNVTDKNSITKNSASPVNKQTTSTKSFSKNKKLTIDTNIESTPLIETTQTTVPVTPVGQFLNLHDQFTFTGQHIKQCKQRQSELDRTVKKLIEMLTMKTTENINQITQYWLHFKQTLLDRFQSKTNRFLIIDYLLKACCSKSDSRKQIDLYVAQNDEIKAAVEALSMTLMVVTRKESLLTISYLFDREQQATIRKLKHQLESLLSSYSDGLSIINEFINVYETRFATWRDPTLTELNILTEKWTQIIKEDYPSLVEIISNDFITTIPQIEKVLIQMLSNMQKRLLNMDNRIASRRTSLC</sequence>
<evidence type="ECO:0000256" key="4">
    <source>
        <dbReference type="PROSITE-ProRule" id="PRU00175"/>
    </source>
</evidence>
<dbReference type="PROSITE" id="PS50089">
    <property type="entry name" value="ZF_RING_2"/>
    <property type="match status" value="1"/>
</dbReference>
<dbReference type="EMBL" id="CAJNRG010001038">
    <property type="protein sequence ID" value="CAF2025951.1"/>
    <property type="molecule type" value="Genomic_DNA"/>
</dbReference>
<feature type="region of interest" description="Disordered" evidence="5">
    <location>
        <begin position="239"/>
        <end position="300"/>
    </location>
</feature>
<dbReference type="SUPFAM" id="SSF57850">
    <property type="entry name" value="RING/U-box"/>
    <property type="match status" value="1"/>
</dbReference>